<dbReference type="InterPro" id="IPR003593">
    <property type="entry name" value="AAA+_ATPase"/>
</dbReference>
<dbReference type="InterPro" id="IPR027417">
    <property type="entry name" value="P-loop_NTPase"/>
</dbReference>
<dbReference type="GO" id="GO:0000723">
    <property type="term" value="P:telomere maintenance"/>
    <property type="evidence" value="ECO:0007669"/>
    <property type="project" value="InterPro"/>
</dbReference>
<dbReference type="CDD" id="cd18809">
    <property type="entry name" value="SF1_C_RecD"/>
    <property type="match status" value="1"/>
</dbReference>
<dbReference type="Pfam" id="PF21530">
    <property type="entry name" value="Pif1_2B_dom"/>
    <property type="match status" value="1"/>
</dbReference>
<proteinExistence type="predicted"/>
<dbReference type="PANTHER" id="PTHR47642:SF7">
    <property type="entry name" value="ATP-DEPENDENT DNA HELICASE PIF1"/>
    <property type="match status" value="1"/>
</dbReference>
<evidence type="ECO:0000313" key="2">
    <source>
        <dbReference type="EMBL" id="QHU16007.1"/>
    </source>
</evidence>
<sequence length="425" mass="48827">MEYQQLKEYVFQGHNIFLTGPGGVGKSYFINQLKAEYSGDEPSKMSVTSTTGVSAFNLGAQTIHSFSGIGAMKPRDNIESILKKVRKNKNAMKRIHECEILVIDEISMLGENYLEMMDAVFQRIRGRTTVMGGIQIIFTGDFLQLPPVNDKFCFHSDVWKALQLKTIYLTKMYRVKDPHYTGMLERIRMARHTPDDNKELYKRFFAYKEYIASKDDEKNADTIRPTFLYSKKVDVHEKNMEELEKNPNELLLFRPMVVKGEAYEKYESDERKKTDLDIKENYNVLYLKVGAQVMLTVNLDCDAGLVNGSRGIVRDYQDGSLVVEFLNGNKMGFTRHEFVTEEDGKVLFKVMQFPFILAYALSIHKVQGSTLDFAVIDIGYSVFETSMSYVALSRVRSLEGLFLEAYQPHKIFCSQDALSFYENLS</sequence>
<dbReference type="InterPro" id="IPR051055">
    <property type="entry name" value="PIF1_helicase"/>
</dbReference>
<organism evidence="2">
    <name type="scientific">viral metagenome</name>
    <dbReference type="NCBI Taxonomy" id="1070528"/>
    <lineage>
        <taxon>unclassified sequences</taxon>
        <taxon>metagenomes</taxon>
        <taxon>organismal metagenomes</taxon>
    </lineage>
</organism>
<dbReference type="GO" id="GO:0006281">
    <property type="term" value="P:DNA repair"/>
    <property type="evidence" value="ECO:0007669"/>
    <property type="project" value="InterPro"/>
</dbReference>
<reference evidence="2" key="1">
    <citation type="journal article" date="2020" name="Nature">
        <title>Giant virus diversity and host interactions through global metagenomics.</title>
        <authorList>
            <person name="Schulz F."/>
            <person name="Roux S."/>
            <person name="Paez-Espino D."/>
            <person name="Jungbluth S."/>
            <person name="Walsh D.A."/>
            <person name="Denef V.J."/>
            <person name="McMahon K.D."/>
            <person name="Konstantinidis K.T."/>
            <person name="Eloe-Fadrosh E.A."/>
            <person name="Kyrpides N.C."/>
            <person name="Woyke T."/>
        </authorList>
    </citation>
    <scope>NUCLEOTIDE SEQUENCE</scope>
    <source>
        <strain evidence="2">GVMAG-S-3300010158-109</strain>
    </source>
</reference>
<dbReference type="AlphaFoldDB" id="A0A6C0KGU6"/>
<name>A0A6C0KGU6_9ZZZZ</name>
<dbReference type="Pfam" id="PF05970">
    <property type="entry name" value="PIF1"/>
    <property type="match status" value="1"/>
</dbReference>
<dbReference type="SMART" id="SM00382">
    <property type="entry name" value="AAA"/>
    <property type="match status" value="1"/>
</dbReference>
<protein>
    <recommendedName>
        <fullName evidence="1">AAA+ ATPase domain-containing protein</fullName>
    </recommendedName>
</protein>
<dbReference type="PANTHER" id="PTHR47642">
    <property type="entry name" value="ATP-DEPENDENT DNA HELICASE"/>
    <property type="match status" value="1"/>
</dbReference>
<evidence type="ECO:0000259" key="1">
    <source>
        <dbReference type="SMART" id="SM00382"/>
    </source>
</evidence>
<dbReference type="EMBL" id="MN740872">
    <property type="protein sequence ID" value="QHU16007.1"/>
    <property type="molecule type" value="Genomic_DNA"/>
</dbReference>
<dbReference type="SUPFAM" id="SSF52540">
    <property type="entry name" value="P-loop containing nucleoside triphosphate hydrolases"/>
    <property type="match status" value="2"/>
</dbReference>
<dbReference type="GO" id="GO:0003678">
    <property type="term" value="F:DNA helicase activity"/>
    <property type="evidence" value="ECO:0007669"/>
    <property type="project" value="InterPro"/>
</dbReference>
<dbReference type="InterPro" id="IPR049163">
    <property type="entry name" value="Pif1-like_2B_dom"/>
</dbReference>
<accession>A0A6C0KGU6</accession>
<feature type="domain" description="AAA+ ATPase" evidence="1">
    <location>
        <begin position="12"/>
        <end position="162"/>
    </location>
</feature>
<dbReference type="Gene3D" id="3.40.50.300">
    <property type="entry name" value="P-loop containing nucleotide triphosphate hydrolases"/>
    <property type="match status" value="1"/>
</dbReference>
<dbReference type="InterPro" id="IPR010285">
    <property type="entry name" value="DNA_helicase_pif1-like_DEAD"/>
</dbReference>